<protein>
    <submittedName>
        <fullName evidence="2">Uncharacterized protein</fullName>
    </submittedName>
</protein>
<comment type="caution">
    <text evidence="2">The sequence shown here is derived from an EMBL/GenBank/DDBJ whole genome shotgun (WGS) entry which is preliminary data.</text>
</comment>
<feature type="transmembrane region" description="Helical" evidence="1">
    <location>
        <begin position="239"/>
        <end position="265"/>
    </location>
</feature>
<keyword evidence="1" id="KW-0472">Membrane</keyword>
<feature type="transmembrane region" description="Helical" evidence="1">
    <location>
        <begin position="6"/>
        <end position="22"/>
    </location>
</feature>
<keyword evidence="3" id="KW-1185">Reference proteome</keyword>
<evidence type="ECO:0000256" key="1">
    <source>
        <dbReference type="SAM" id="Phobius"/>
    </source>
</evidence>
<organism evidence="2 3">
    <name type="scientific">Pseudocohnilembus persalinus</name>
    <name type="common">Ciliate</name>
    <dbReference type="NCBI Taxonomy" id="266149"/>
    <lineage>
        <taxon>Eukaryota</taxon>
        <taxon>Sar</taxon>
        <taxon>Alveolata</taxon>
        <taxon>Ciliophora</taxon>
        <taxon>Intramacronucleata</taxon>
        <taxon>Oligohymenophorea</taxon>
        <taxon>Scuticociliatia</taxon>
        <taxon>Philasterida</taxon>
        <taxon>Pseudocohnilembidae</taxon>
        <taxon>Pseudocohnilembus</taxon>
    </lineage>
</organism>
<feature type="transmembrane region" description="Helical" evidence="1">
    <location>
        <begin position="131"/>
        <end position="148"/>
    </location>
</feature>
<dbReference type="InParanoid" id="A0A0V0R7Y3"/>
<name>A0A0V0R7Y3_PSEPJ</name>
<feature type="transmembrane region" description="Helical" evidence="1">
    <location>
        <begin position="197"/>
        <end position="218"/>
    </location>
</feature>
<keyword evidence="1" id="KW-1133">Transmembrane helix</keyword>
<accession>A0A0V0R7Y3</accession>
<feature type="transmembrane region" description="Helical" evidence="1">
    <location>
        <begin position="82"/>
        <end position="101"/>
    </location>
</feature>
<dbReference type="Proteomes" id="UP000054937">
    <property type="component" value="Unassembled WGS sequence"/>
</dbReference>
<evidence type="ECO:0000313" key="3">
    <source>
        <dbReference type="Proteomes" id="UP000054937"/>
    </source>
</evidence>
<feature type="transmembrane region" description="Helical" evidence="1">
    <location>
        <begin position="160"/>
        <end position="185"/>
    </location>
</feature>
<feature type="transmembrane region" description="Helical" evidence="1">
    <location>
        <begin position="108"/>
        <end position="125"/>
    </location>
</feature>
<reference evidence="2 3" key="1">
    <citation type="journal article" date="2015" name="Sci. Rep.">
        <title>Genome of the facultative scuticociliatosis pathogen Pseudocohnilembus persalinus provides insight into its virulence through horizontal gene transfer.</title>
        <authorList>
            <person name="Xiong J."/>
            <person name="Wang G."/>
            <person name="Cheng J."/>
            <person name="Tian M."/>
            <person name="Pan X."/>
            <person name="Warren A."/>
            <person name="Jiang C."/>
            <person name="Yuan D."/>
            <person name="Miao W."/>
        </authorList>
    </citation>
    <scope>NUCLEOTIDE SEQUENCE [LARGE SCALE GENOMIC DNA]</scope>
    <source>
        <strain evidence="2">36N120E</strain>
    </source>
</reference>
<dbReference type="AlphaFoldDB" id="A0A0V0R7Y3"/>
<proteinExistence type="predicted"/>
<evidence type="ECO:0000313" key="2">
    <source>
        <dbReference type="EMBL" id="KRX10601.1"/>
    </source>
</evidence>
<keyword evidence="1" id="KW-0812">Transmembrane</keyword>
<sequence>MNDCLFITLISVIGYFVIYGLVEMQRMNVSGIIDDAFKNDTNKKAFFGHISSAIEPSQFYLQIFVAAGLLAFWGKYILEQLWVRALLFSGPILFILQTILLEYEIQDLAVIIATYIIGVILAVVFSKFQDVFIGFCTGNVLSYFLYYLMTLDYIRSNQKFGVTAVIPMYLCAILMNVALLIHAYHSFSESQLYVYKRFTAVQLITFFLSCLYLGYYNVHLSIAGMKIEKHYYESHIEHFVIYFGCFLTFVMGGAMLINLAIMASYGNKVKPYFFHGNNNLQEKPKEKPKFRPIKEILEENY</sequence>
<dbReference type="EMBL" id="LDAU01000025">
    <property type="protein sequence ID" value="KRX10601.1"/>
    <property type="molecule type" value="Genomic_DNA"/>
</dbReference>
<gene>
    <name evidence="2" type="ORF">PPERSA_05421</name>
</gene>